<sequence>MPVKVNQRKCPAQEQICRAIPACPNGAVRYEVDEDAPLGGKIVIDEQRCNECGACVQACCGQAIEYS</sequence>
<evidence type="ECO:0000313" key="2">
    <source>
        <dbReference type="EMBL" id="HCE16710.1"/>
    </source>
</evidence>
<dbReference type="Gene3D" id="3.30.70.20">
    <property type="match status" value="1"/>
</dbReference>
<name>A0A3D1JDP5_9CHLR</name>
<reference evidence="2 3" key="1">
    <citation type="journal article" date="2018" name="Nat. Biotechnol.">
        <title>A standardized bacterial taxonomy based on genome phylogeny substantially revises the tree of life.</title>
        <authorList>
            <person name="Parks D.H."/>
            <person name="Chuvochina M."/>
            <person name="Waite D.W."/>
            <person name="Rinke C."/>
            <person name="Skarshewski A."/>
            <person name="Chaumeil P.A."/>
            <person name="Hugenholtz P."/>
        </authorList>
    </citation>
    <scope>NUCLEOTIDE SEQUENCE [LARGE SCALE GENOMIC DNA]</scope>
    <source>
        <strain evidence="2">UBA8781</strain>
    </source>
</reference>
<gene>
    <name evidence="2" type="ORF">DEQ80_02505</name>
</gene>
<evidence type="ECO:0000313" key="3">
    <source>
        <dbReference type="Proteomes" id="UP000264141"/>
    </source>
</evidence>
<comment type="caution">
    <text evidence="2">The sequence shown here is derived from an EMBL/GenBank/DDBJ whole genome shotgun (WGS) entry which is preliminary data.</text>
</comment>
<dbReference type="STRING" id="229919.GCA_001050195_02401"/>
<dbReference type="EMBL" id="DPBP01000009">
    <property type="protein sequence ID" value="HCE16710.1"/>
    <property type="molecule type" value="Genomic_DNA"/>
</dbReference>
<dbReference type="SUPFAM" id="SSF54862">
    <property type="entry name" value="4Fe-4S ferredoxins"/>
    <property type="match status" value="1"/>
</dbReference>
<dbReference type="InterPro" id="IPR017896">
    <property type="entry name" value="4Fe4S_Fe-S-bd"/>
</dbReference>
<accession>A0A3D1JDP5</accession>
<dbReference type="AlphaFoldDB" id="A0A3D1JDP5"/>
<dbReference type="Pfam" id="PF12838">
    <property type="entry name" value="Fer4_7"/>
    <property type="match status" value="1"/>
</dbReference>
<dbReference type="PROSITE" id="PS51379">
    <property type="entry name" value="4FE4S_FER_2"/>
    <property type="match status" value="1"/>
</dbReference>
<dbReference type="Proteomes" id="UP000264141">
    <property type="component" value="Unassembled WGS sequence"/>
</dbReference>
<proteinExistence type="predicted"/>
<feature type="domain" description="4Fe-4S ferredoxin-type" evidence="1">
    <location>
        <begin position="40"/>
        <end position="67"/>
    </location>
</feature>
<organism evidence="2 3">
    <name type="scientific">Anaerolinea thermolimosa</name>
    <dbReference type="NCBI Taxonomy" id="229919"/>
    <lineage>
        <taxon>Bacteria</taxon>
        <taxon>Bacillati</taxon>
        <taxon>Chloroflexota</taxon>
        <taxon>Anaerolineae</taxon>
        <taxon>Anaerolineales</taxon>
        <taxon>Anaerolineaceae</taxon>
        <taxon>Anaerolinea</taxon>
    </lineage>
</organism>
<protein>
    <submittedName>
        <fullName evidence="2">Ferredoxin</fullName>
    </submittedName>
</protein>
<evidence type="ECO:0000259" key="1">
    <source>
        <dbReference type="PROSITE" id="PS51379"/>
    </source>
</evidence>